<evidence type="ECO:0000313" key="8">
    <source>
        <dbReference type="EMBL" id="CRJ94537.1"/>
    </source>
</evidence>
<dbReference type="GO" id="GO:0022857">
    <property type="term" value="F:transmembrane transporter activity"/>
    <property type="evidence" value="ECO:0007669"/>
    <property type="project" value="InterPro"/>
</dbReference>
<keyword evidence="5 7" id="KW-1133">Transmembrane helix</keyword>
<reference evidence="9" key="1">
    <citation type="submission" date="2015-05" db="EMBL/GenBank/DDBJ databases">
        <authorList>
            <person name="Fogelqvist Johan"/>
        </authorList>
    </citation>
    <scope>NUCLEOTIDE SEQUENCE [LARGE SCALE GENOMIC DNA]</scope>
</reference>
<evidence type="ECO:0000256" key="7">
    <source>
        <dbReference type="SAM" id="Phobius"/>
    </source>
</evidence>
<feature type="transmembrane region" description="Helical" evidence="7">
    <location>
        <begin position="17"/>
        <end position="37"/>
    </location>
</feature>
<comment type="similarity">
    <text evidence="2">Belongs to the SLC35F solute transporter family.</text>
</comment>
<evidence type="ECO:0000313" key="9">
    <source>
        <dbReference type="Proteomes" id="UP000045706"/>
    </source>
</evidence>
<proteinExistence type="inferred from homology"/>
<comment type="subcellular location">
    <subcellularLocation>
        <location evidence="1">Membrane</location>
        <topology evidence="1">Multi-pass membrane protein</topology>
    </subcellularLocation>
</comment>
<dbReference type="InterPro" id="IPR009262">
    <property type="entry name" value="SLC35_F1/F2/F6"/>
</dbReference>
<dbReference type="InterPro" id="IPR052221">
    <property type="entry name" value="SLC35F_Transporter"/>
</dbReference>
<dbReference type="SUPFAM" id="SSF103481">
    <property type="entry name" value="Multidrug resistance efflux transporter EmrE"/>
    <property type="match status" value="1"/>
</dbReference>
<keyword evidence="6 7" id="KW-0472">Membrane</keyword>
<feature type="non-terminal residue" evidence="8">
    <location>
        <position position="82"/>
    </location>
</feature>
<evidence type="ECO:0000256" key="4">
    <source>
        <dbReference type="ARBA" id="ARBA00022692"/>
    </source>
</evidence>
<dbReference type="AlphaFoldDB" id="A0A0G4KGL2"/>
<organism evidence="8 9">
    <name type="scientific">Verticillium longisporum</name>
    <name type="common">Verticillium dahliae var. longisporum</name>
    <dbReference type="NCBI Taxonomy" id="100787"/>
    <lineage>
        <taxon>Eukaryota</taxon>
        <taxon>Fungi</taxon>
        <taxon>Dikarya</taxon>
        <taxon>Ascomycota</taxon>
        <taxon>Pezizomycotina</taxon>
        <taxon>Sordariomycetes</taxon>
        <taxon>Hypocreomycetidae</taxon>
        <taxon>Glomerellales</taxon>
        <taxon>Plectosphaerellaceae</taxon>
        <taxon>Verticillium</taxon>
    </lineage>
</organism>
<evidence type="ECO:0000256" key="6">
    <source>
        <dbReference type="ARBA" id="ARBA00023136"/>
    </source>
</evidence>
<dbReference type="GO" id="GO:0016020">
    <property type="term" value="C:membrane"/>
    <property type="evidence" value="ECO:0007669"/>
    <property type="project" value="UniProtKB-SubCell"/>
</dbReference>
<evidence type="ECO:0000256" key="2">
    <source>
        <dbReference type="ARBA" id="ARBA00007863"/>
    </source>
</evidence>
<accession>A0A0G4KGL2</accession>
<name>A0A0G4KGL2_VERLO</name>
<gene>
    <name evidence="8" type="ORF">BN1723_020818</name>
</gene>
<keyword evidence="4 7" id="KW-0812">Transmembrane</keyword>
<protein>
    <submittedName>
        <fullName evidence="8">Uncharacterized protein</fullName>
    </submittedName>
</protein>
<evidence type="ECO:0000256" key="3">
    <source>
        <dbReference type="ARBA" id="ARBA00022448"/>
    </source>
</evidence>
<dbReference type="InterPro" id="IPR037185">
    <property type="entry name" value="EmrE-like"/>
</dbReference>
<dbReference type="PANTHER" id="PTHR14233">
    <property type="entry name" value="DUF914-RELATED"/>
    <property type="match status" value="1"/>
</dbReference>
<dbReference type="Proteomes" id="UP000045706">
    <property type="component" value="Unassembled WGS sequence"/>
</dbReference>
<evidence type="ECO:0000256" key="5">
    <source>
        <dbReference type="ARBA" id="ARBA00022989"/>
    </source>
</evidence>
<sequence>MGIKAWFRIVWRDGWKYFILSFIDVQGNYFTVLAYGYTNILSAQLINFWAIVVVVLLSFFFLKVRYRPFQIVGILVACGGMG</sequence>
<keyword evidence="3" id="KW-0813">Transport</keyword>
<dbReference type="EMBL" id="CVQI01000332">
    <property type="protein sequence ID" value="CRJ94537.1"/>
    <property type="molecule type" value="Genomic_DNA"/>
</dbReference>
<dbReference type="PANTHER" id="PTHR14233:SF4">
    <property type="entry name" value="SOLUTE CARRIER FAMILY 35 MEMBER F2"/>
    <property type="match status" value="1"/>
</dbReference>
<dbReference type="Pfam" id="PF06027">
    <property type="entry name" value="SLC35F"/>
    <property type="match status" value="1"/>
</dbReference>
<feature type="transmembrane region" description="Helical" evidence="7">
    <location>
        <begin position="43"/>
        <end position="62"/>
    </location>
</feature>
<evidence type="ECO:0000256" key="1">
    <source>
        <dbReference type="ARBA" id="ARBA00004141"/>
    </source>
</evidence>